<dbReference type="InterPro" id="IPR012341">
    <property type="entry name" value="6hp_glycosidase-like_sf"/>
</dbReference>
<accession>A0A9D1GRJ0</accession>
<protein>
    <recommendedName>
        <fullName evidence="3">Glycoside hydrolase family 65</fullName>
    </recommendedName>
</protein>
<gene>
    <name evidence="1" type="ORF">IAD46_06060</name>
</gene>
<dbReference type="InterPro" id="IPR008928">
    <property type="entry name" value="6-hairpin_glycosidase_sf"/>
</dbReference>
<proteinExistence type="predicted"/>
<evidence type="ECO:0008006" key="3">
    <source>
        <dbReference type="Google" id="ProtNLM"/>
    </source>
</evidence>
<dbReference type="SUPFAM" id="SSF48208">
    <property type="entry name" value="Six-hairpin glycosidases"/>
    <property type="match status" value="1"/>
</dbReference>
<dbReference type="EMBL" id="DVLF01000189">
    <property type="protein sequence ID" value="HIT50577.1"/>
    <property type="molecule type" value="Genomic_DNA"/>
</dbReference>
<sequence>MKKEEITPFNVVLDQPDRDNPLSVGNGNLAATVDVLGTQTFYETDAAIPLTVMSSLCFVTDPEFFFVKPTIYQAQDHKVGYCTDEQGQEEAFYHLRSYPYRFSFFMYAFYRNKEKVSPADIEQVHQELDLYHGIIESVFILNGEKVKTKVMVDEQDDVLRFEVETNCKGLDIRIVFPKTSSNKRGSLYPKTDPYHYENGKIIRQTEHERFTAYLTTDMPVQDQKEYLTLSVEGRGYFEMAILKPNRYCHDLSAYFKRIKAHLLLAKDSVDALLVKEFNRRLVLSLYLVKVNSAGLFPPQETGLTLNSWYSKFHLEMHPWHSLWMVEYGLEDVFLTQLNYYFSILERAEKRAEEQGYQGARLPKMTSFSGEDSPSSIGCLLLWQQPHLFLMLDAYYRKTKNQAVLQRFMPLLNELICFLQSFVYCQNDVYHLDYPIIPAQECFDPLKTRDPIFEVEYVRYAFEKMIFFCKELKKPYSKIWEDIVLKMVWPKMRNGCYLATADEQGKKTYTKFAKDHPLVLMPYSLFESDRIEPKVMSKTLDRVLKTYDLEEMWGWDFPMMAMCAYHLNRKKEALSLLLYPTGKNIYMKNGHNRQSDRDDLPLYLPGNGAFLLAASLFLNH</sequence>
<dbReference type="Proteomes" id="UP000886758">
    <property type="component" value="Unassembled WGS sequence"/>
</dbReference>
<reference evidence="1" key="1">
    <citation type="submission" date="2020-10" db="EMBL/GenBank/DDBJ databases">
        <authorList>
            <person name="Gilroy R."/>
        </authorList>
    </citation>
    <scope>NUCLEOTIDE SEQUENCE</scope>
    <source>
        <strain evidence="1">ChiW17-6978</strain>
    </source>
</reference>
<dbReference type="AlphaFoldDB" id="A0A9D1GRJ0"/>
<dbReference type="GO" id="GO:0005975">
    <property type="term" value="P:carbohydrate metabolic process"/>
    <property type="evidence" value="ECO:0007669"/>
    <property type="project" value="InterPro"/>
</dbReference>
<evidence type="ECO:0000313" key="2">
    <source>
        <dbReference type="Proteomes" id="UP000886758"/>
    </source>
</evidence>
<dbReference type="Gene3D" id="1.50.10.10">
    <property type="match status" value="1"/>
</dbReference>
<organism evidence="1 2">
    <name type="scientific">Candidatus Pelethenecus faecipullorum</name>
    <dbReference type="NCBI Taxonomy" id="2840900"/>
    <lineage>
        <taxon>Bacteria</taxon>
        <taxon>Bacillati</taxon>
        <taxon>Mycoplasmatota</taxon>
        <taxon>Mollicutes</taxon>
        <taxon>Candidatus Pelethenecus</taxon>
    </lineage>
</organism>
<evidence type="ECO:0000313" key="1">
    <source>
        <dbReference type="EMBL" id="HIT50577.1"/>
    </source>
</evidence>
<comment type="caution">
    <text evidence="1">The sequence shown here is derived from an EMBL/GenBank/DDBJ whole genome shotgun (WGS) entry which is preliminary data.</text>
</comment>
<name>A0A9D1GRJ0_9MOLU</name>
<reference evidence="1" key="2">
    <citation type="journal article" date="2021" name="PeerJ">
        <title>Extensive microbial diversity within the chicken gut microbiome revealed by metagenomics and culture.</title>
        <authorList>
            <person name="Gilroy R."/>
            <person name="Ravi A."/>
            <person name="Getino M."/>
            <person name="Pursley I."/>
            <person name="Horton D.L."/>
            <person name="Alikhan N.F."/>
            <person name="Baker D."/>
            <person name="Gharbi K."/>
            <person name="Hall N."/>
            <person name="Watson M."/>
            <person name="Adriaenssens E.M."/>
            <person name="Foster-Nyarko E."/>
            <person name="Jarju S."/>
            <person name="Secka A."/>
            <person name="Antonio M."/>
            <person name="Oren A."/>
            <person name="Chaudhuri R.R."/>
            <person name="La Ragione R."/>
            <person name="Hildebrand F."/>
            <person name="Pallen M.J."/>
        </authorList>
    </citation>
    <scope>NUCLEOTIDE SEQUENCE</scope>
    <source>
        <strain evidence="1">ChiW17-6978</strain>
    </source>
</reference>